<dbReference type="EMBL" id="CALSDN010000015">
    <property type="protein sequence ID" value="CAH6723488.1"/>
    <property type="molecule type" value="Genomic_DNA"/>
</dbReference>
<proteinExistence type="predicted"/>
<name>A0ACA9YEN0_9ASCO</name>
<protein>
    <submittedName>
        <fullName evidence="1">Pre-rRNA-processing protein Ipi3p</fullName>
    </submittedName>
</protein>
<evidence type="ECO:0000313" key="2">
    <source>
        <dbReference type="Proteomes" id="UP001152531"/>
    </source>
</evidence>
<accession>A0ACA9YEN0</accession>
<evidence type="ECO:0000313" key="1">
    <source>
        <dbReference type="EMBL" id="CAH6723488.1"/>
    </source>
</evidence>
<comment type="caution">
    <text evidence="1">The sequence shown here is derived from an EMBL/GenBank/DDBJ whole genome shotgun (WGS) entry which is preliminary data.</text>
</comment>
<reference evidence="1" key="1">
    <citation type="submission" date="2022-06" db="EMBL/GenBank/DDBJ databases">
        <authorList>
            <person name="Legras J.-L."/>
            <person name="Devillers H."/>
            <person name="Grondin C."/>
        </authorList>
    </citation>
    <scope>NUCLEOTIDE SEQUENCE</scope>
    <source>
        <strain evidence="1">CLIB 1444</strain>
    </source>
</reference>
<organism evidence="1 2">
    <name type="scientific">[Candida] jaroonii</name>
    <dbReference type="NCBI Taxonomy" id="467808"/>
    <lineage>
        <taxon>Eukaryota</taxon>
        <taxon>Fungi</taxon>
        <taxon>Dikarya</taxon>
        <taxon>Ascomycota</taxon>
        <taxon>Saccharomycotina</taxon>
        <taxon>Pichiomycetes</taxon>
        <taxon>Debaryomycetaceae</taxon>
        <taxon>Yamadazyma</taxon>
    </lineage>
</organism>
<sequence length="450" mass="50466">MEESVFYIGKGNPEDKHSQESFGTVASIHTSKVFQSFRQGDCNRYASKISGIGNGEKLFVASETKALINVYVWGKESVDQRMPIPEPLSCLDVVHLPVSESESKGIPNYRVPWLLAGGSKSGKVYVWELLTGNLIFVKDVHYQAINVLKFSPCGNFLVSGGDDSRCIIYKTEDLVSGREDVKPWHIINDHTLTVTDLTISEGLINDVKVYTTSKDSTLRVYNILKKELLTTFVLPASIDAITKDPVGRYLYVGLNNGTIRSIPMFKINNSVLEAVGGIGKIITVANDPELRETFSFHSNKITQLQISMDGTKLISGDDQGFIYVSDVISKQIIKDFKINSGVSCLQVLTFPTDVFSDSLINDKKTRLIPPFKRVLNDKSQLEHDIYFEIPSNTQQESSFEHWINEKAQEELDFKTSESVGNDKVKISNAYNELKSKYDELLNDHKQLLNQ</sequence>
<keyword evidence="2" id="KW-1185">Reference proteome</keyword>
<dbReference type="Proteomes" id="UP001152531">
    <property type="component" value="Unassembled WGS sequence"/>
</dbReference>
<gene>
    <name evidence="1" type="ORF">CLIB1444_15S02388</name>
</gene>